<keyword evidence="2" id="KW-0812">Transmembrane</keyword>
<dbReference type="AlphaFoldDB" id="A0AAJ0GF25"/>
<dbReference type="EMBL" id="JAWDJX010000006">
    <property type="protein sequence ID" value="KAK3056292.1"/>
    <property type="molecule type" value="Genomic_DNA"/>
</dbReference>
<dbReference type="Proteomes" id="UP001271007">
    <property type="component" value="Unassembled WGS sequence"/>
</dbReference>
<keyword evidence="5" id="KW-1185">Reference proteome</keyword>
<dbReference type="InterPro" id="IPR039131">
    <property type="entry name" value="NDUFAF1"/>
</dbReference>
<proteinExistence type="inferred from homology"/>
<dbReference type="SUPFAM" id="SSF49785">
    <property type="entry name" value="Galactose-binding domain-like"/>
    <property type="match status" value="1"/>
</dbReference>
<dbReference type="InterPro" id="IPR013857">
    <property type="entry name" value="NADH-UbQ_OxRdtase-assoc_prot30"/>
</dbReference>
<protein>
    <recommendedName>
        <fullName evidence="3">NADH:ubiquinone oxidoreductase intermediate-associated protein 30 domain-containing protein</fullName>
    </recommendedName>
</protein>
<keyword evidence="2" id="KW-1133">Transmembrane helix</keyword>
<keyword evidence="2" id="KW-0472">Membrane</keyword>
<feature type="domain" description="NADH:ubiquinone oxidoreductase intermediate-associated protein 30" evidence="3">
    <location>
        <begin position="26"/>
        <end position="194"/>
    </location>
</feature>
<dbReference type="PANTHER" id="PTHR13194:SF19">
    <property type="entry name" value="NAD(P)-BINDING ROSSMANN-FOLD SUPERFAMILY PROTEIN"/>
    <property type="match status" value="1"/>
</dbReference>
<dbReference type="PANTHER" id="PTHR13194">
    <property type="entry name" value="COMPLEX I INTERMEDIATE-ASSOCIATED PROTEIN 30"/>
    <property type="match status" value="1"/>
</dbReference>
<evidence type="ECO:0000259" key="3">
    <source>
        <dbReference type="Pfam" id="PF08547"/>
    </source>
</evidence>
<organism evidence="4 5">
    <name type="scientific">Extremus antarcticus</name>
    <dbReference type="NCBI Taxonomy" id="702011"/>
    <lineage>
        <taxon>Eukaryota</taxon>
        <taxon>Fungi</taxon>
        <taxon>Dikarya</taxon>
        <taxon>Ascomycota</taxon>
        <taxon>Pezizomycotina</taxon>
        <taxon>Dothideomycetes</taxon>
        <taxon>Dothideomycetidae</taxon>
        <taxon>Mycosphaerellales</taxon>
        <taxon>Extremaceae</taxon>
        <taxon>Extremus</taxon>
    </lineage>
</organism>
<name>A0AAJ0GF25_9PEZI</name>
<comment type="caution">
    <text evidence="4">The sequence shown here is derived from an EMBL/GenBank/DDBJ whole genome shotgun (WGS) entry which is preliminary data.</text>
</comment>
<dbReference type="GO" id="GO:0010257">
    <property type="term" value="P:NADH dehydrogenase complex assembly"/>
    <property type="evidence" value="ECO:0007669"/>
    <property type="project" value="TreeGrafter"/>
</dbReference>
<evidence type="ECO:0000256" key="1">
    <source>
        <dbReference type="ARBA" id="ARBA00007884"/>
    </source>
</evidence>
<dbReference type="GO" id="GO:0051082">
    <property type="term" value="F:unfolded protein binding"/>
    <property type="evidence" value="ECO:0007669"/>
    <property type="project" value="TreeGrafter"/>
</dbReference>
<gene>
    <name evidence="4" type="ORF">LTR09_002799</name>
</gene>
<evidence type="ECO:0000256" key="2">
    <source>
        <dbReference type="SAM" id="Phobius"/>
    </source>
</evidence>
<accession>A0AAJ0GF25</accession>
<reference evidence="4" key="1">
    <citation type="submission" date="2023-04" db="EMBL/GenBank/DDBJ databases">
        <title>Black Yeasts Isolated from many extreme environments.</title>
        <authorList>
            <person name="Coleine C."/>
            <person name="Stajich J.E."/>
            <person name="Selbmann L."/>
        </authorList>
    </citation>
    <scope>NUCLEOTIDE SEQUENCE</scope>
    <source>
        <strain evidence="4">CCFEE 5312</strain>
    </source>
</reference>
<feature type="transmembrane region" description="Helical" evidence="2">
    <location>
        <begin position="254"/>
        <end position="271"/>
    </location>
</feature>
<dbReference type="Pfam" id="PF08547">
    <property type="entry name" value="CIA30"/>
    <property type="match status" value="1"/>
</dbReference>
<comment type="similarity">
    <text evidence="1">Belongs to the CIA30 family.</text>
</comment>
<dbReference type="InterPro" id="IPR008979">
    <property type="entry name" value="Galactose-bd-like_sf"/>
</dbReference>
<evidence type="ECO:0000313" key="5">
    <source>
        <dbReference type="Proteomes" id="UP001271007"/>
    </source>
</evidence>
<sequence length="272" mass="30554">MDRYSANKKEKKCCKLALFGGSENWSSEDWTDSDDRVRGGKSQSYLEIEDDTARFHGTLDIKTLGGAGFASQRTTGDDREWDLSDYAGIQLDIAKGDKKRYTFILKDELLPPDEKTGREQSTISWECDFELSPQDKPGDVCDKSVFIPWDSLNPTYRGKLKKDADPLDLKKIKRMSIMMRSFFGTQEGKFSLKIKNITVIEKAPKSSESKLPLVYDPHRLEAGTVSSANTAERYYSLSVNSRLVSGRVLIHKKGAAIMALAFVALLLLAVFQ</sequence>
<evidence type="ECO:0000313" key="4">
    <source>
        <dbReference type="EMBL" id="KAK3056292.1"/>
    </source>
</evidence>